<comment type="caution">
    <text evidence="2">The sequence shown here is derived from an EMBL/GenBank/DDBJ whole genome shotgun (WGS) entry which is preliminary data.</text>
</comment>
<dbReference type="InterPro" id="IPR011037">
    <property type="entry name" value="Pyrv_Knase-like_insert_dom_sf"/>
</dbReference>
<dbReference type="GO" id="GO:0003824">
    <property type="term" value="F:catalytic activity"/>
    <property type="evidence" value="ECO:0007669"/>
    <property type="project" value="InterPro"/>
</dbReference>
<dbReference type="EMBL" id="NISK01000004">
    <property type="protein sequence ID" value="OWQ94545.1"/>
    <property type="molecule type" value="Genomic_DNA"/>
</dbReference>
<dbReference type="Gene3D" id="2.40.33.20">
    <property type="entry name" value="PK beta-barrel domain-like"/>
    <property type="match status" value="1"/>
</dbReference>
<dbReference type="PANTHER" id="PTHR30212">
    <property type="entry name" value="PROTEIN YIIM"/>
    <property type="match status" value="1"/>
</dbReference>
<proteinExistence type="predicted"/>
<evidence type="ECO:0000313" key="2">
    <source>
        <dbReference type="EMBL" id="OWQ94545.1"/>
    </source>
</evidence>
<organism evidence="2 3">
    <name type="scientific">Sphingopyxis bauzanensis</name>
    <dbReference type="NCBI Taxonomy" id="651663"/>
    <lineage>
        <taxon>Bacteria</taxon>
        <taxon>Pseudomonadati</taxon>
        <taxon>Pseudomonadota</taxon>
        <taxon>Alphaproteobacteria</taxon>
        <taxon>Sphingomonadales</taxon>
        <taxon>Sphingomonadaceae</taxon>
        <taxon>Sphingopyxis</taxon>
    </lineage>
</organism>
<evidence type="ECO:0000259" key="1">
    <source>
        <dbReference type="PROSITE" id="PS51340"/>
    </source>
</evidence>
<keyword evidence="3" id="KW-1185">Reference proteome</keyword>
<dbReference type="RefSeq" id="WP_088442439.1">
    <property type="nucleotide sequence ID" value="NZ_BMMC01000010.1"/>
</dbReference>
<dbReference type="PROSITE" id="PS51340">
    <property type="entry name" value="MOSC"/>
    <property type="match status" value="1"/>
</dbReference>
<dbReference type="GO" id="GO:0030170">
    <property type="term" value="F:pyridoxal phosphate binding"/>
    <property type="evidence" value="ECO:0007669"/>
    <property type="project" value="InterPro"/>
</dbReference>
<dbReference type="InterPro" id="IPR052353">
    <property type="entry name" value="Benzoxazolinone_Detox_Enz"/>
</dbReference>
<evidence type="ECO:0000313" key="3">
    <source>
        <dbReference type="Proteomes" id="UP000197361"/>
    </source>
</evidence>
<dbReference type="GO" id="GO:0030151">
    <property type="term" value="F:molybdenum ion binding"/>
    <property type="evidence" value="ECO:0007669"/>
    <property type="project" value="InterPro"/>
</dbReference>
<reference evidence="2 3" key="1">
    <citation type="journal article" date="2010" name="Int. J. Syst. Evol. Microbiol.">
        <title>Sphingopyxis bauzanensis sp. nov., a psychrophilic bacterium isolated from soil.</title>
        <authorList>
            <person name="Zhang D.C."/>
            <person name="Liu H.C."/>
            <person name="Xin Y.H."/>
            <person name="Zhou Y.G."/>
            <person name="Schinner F."/>
            <person name="Margesin R."/>
        </authorList>
    </citation>
    <scope>NUCLEOTIDE SEQUENCE [LARGE SCALE GENOMIC DNA]</scope>
    <source>
        <strain evidence="2 3">DSM 22271</strain>
    </source>
</reference>
<dbReference type="Pfam" id="PF03473">
    <property type="entry name" value="MOSC"/>
    <property type="match status" value="1"/>
</dbReference>
<dbReference type="Proteomes" id="UP000197361">
    <property type="component" value="Unassembled WGS sequence"/>
</dbReference>
<dbReference type="AlphaFoldDB" id="A0A246JQB5"/>
<sequence>MQTEILAVLCGQVRPFRGDDEPSAIGKLPVVHAVAVGPLGLAGDEQADRTVHGGIDKAVHHYPADHYDWWRGLLGNPPLLDNPGAFGENISTIGLDETNVCLGDRFRLGSALVEVSQARQPCWKLDHHFGTKGVMAQVVQTRRTGWYYRVLEPGQVRAHDLLELVERPYPDWSLASLFGLLVGGEAKDRPADLRALRDVPVLAETWKIRRAKLVEQYGAD</sequence>
<protein>
    <submittedName>
        <fullName evidence="2">MOSC domain-containing protein</fullName>
    </submittedName>
</protein>
<dbReference type="InterPro" id="IPR005302">
    <property type="entry name" value="MoCF_Sase_C"/>
</dbReference>
<dbReference type="OrthoDB" id="9786134at2"/>
<dbReference type="PANTHER" id="PTHR30212:SF2">
    <property type="entry name" value="PROTEIN YIIM"/>
    <property type="match status" value="1"/>
</dbReference>
<accession>A0A246JQB5</accession>
<gene>
    <name evidence="2" type="ORF">CDQ92_15785</name>
</gene>
<name>A0A246JQB5_9SPHN</name>
<dbReference type="SUPFAM" id="SSF50800">
    <property type="entry name" value="PK beta-barrel domain-like"/>
    <property type="match status" value="1"/>
</dbReference>
<feature type="domain" description="MOSC" evidence="1">
    <location>
        <begin position="28"/>
        <end position="165"/>
    </location>
</feature>